<evidence type="ECO:0000313" key="2">
    <source>
        <dbReference type="EMBL" id="AGK58318.1"/>
    </source>
</evidence>
<dbReference type="AlphaFoldDB" id="N0B5L7"/>
<dbReference type="EMBL" id="CP005587">
    <property type="protein sequence ID" value="AGK58318.1"/>
    <property type="molecule type" value="Genomic_DNA"/>
</dbReference>
<gene>
    <name evidence="2" type="ORF">HYPDE_33228</name>
</gene>
<feature type="region of interest" description="Disordered" evidence="1">
    <location>
        <begin position="1"/>
        <end position="67"/>
    </location>
</feature>
<reference evidence="2 3" key="1">
    <citation type="journal article" date="2013" name="Genome Announc.">
        <title>Genome sequences for three denitrifying bacterial strains isolated from a uranium- and nitrate-contaminated subsurface environment.</title>
        <authorList>
            <person name="Venkatramanan R."/>
            <person name="Prakash O."/>
            <person name="Woyke T."/>
            <person name="Chain P."/>
            <person name="Goodwin L.A."/>
            <person name="Watson D."/>
            <person name="Brooks S."/>
            <person name="Kostka J.E."/>
            <person name="Green S.J."/>
        </authorList>
    </citation>
    <scope>NUCLEOTIDE SEQUENCE [LARGE SCALE GENOMIC DNA]</scope>
    <source>
        <strain evidence="2 3">1NES1</strain>
    </source>
</reference>
<name>N0B5L7_9HYPH</name>
<dbReference type="HOGENOM" id="CLU_2806658_0_0_5"/>
<evidence type="ECO:0000256" key="1">
    <source>
        <dbReference type="SAM" id="MobiDB-lite"/>
    </source>
</evidence>
<dbReference type="KEGG" id="hdt:HYPDE_33228"/>
<evidence type="ECO:0000313" key="3">
    <source>
        <dbReference type="Proteomes" id="UP000005952"/>
    </source>
</evidence>
<keyword evidence="3" id="KW-1185">Reference proteome</keyword>
<protein>
    <submittedName>
        <fullName evidence="2">Uncharacterized protein</fullName>
    </submittedName>
</protein>
<dbReference type="Proteomes" id="UP000005952">
    <property type="component" value="Chromosome"/>
</dbReference>
<proteinExistence type="predicted"/>
<dbReference type="RefSeq" id="WP_015598343.1">
    <property type="nucleotide sequence ID" value="NC_021172.1"/>
</dbReference>
<accession>N0B5L7</accession>
<sequence>MPHAQIRTKPIRDGGVSVLSGKDKIMGLPKSRAKKSAATETKSCKSVLDGPECIQGQPGSKRRRAAS</sequence>
<dbReference type="STRING" id="670307.HYPDE_33228"/>
<organism evidence="2 3">
    <name type="scientific">Hyphomicrobium denitrificans 1NES1</name>
    <dbReference type="NCBI Taxonomy" id="670307"/>
    <lineage>
        <taxon>Bacteria</taxon>
        <taxon>Pseudomonadati</taxon>
        <taxon>Pseudomonadota</taxon>
        <taxon>Alphaproteobacteria</taxon>
        <taxon>Hyphomicrobiales</taxon>
        <taxon>Hyphomicrobiaceae</taxon>
        <taxon>Hyphomicrobium</taxon>
    </lineage>
</organism>